<dbReference type="CTD" id="20216275"/>
<dbReference type="InterPro" id="IPR003607">
    <property type="entry name" value="HD/PDEase_dom"/>
</dbReference>
<reference evidence="12" key="1">
    <citation type="submission" date="2012-12" db="EMBL/GenBank/DDBJ databases">
        <authorList>
            <person name="Hellsten U."/>
            <person name="Grimwood J."/>
            <person name="Chapman J.A."/>
            <person name="Shapiro H."/>
            <person name="Aerts A."/>
            <person name="Otillar R.P."/>
            <person name="Terry A.Y."/>
            <person name="Boore J.L."/>
            <person name="Simakov O."/>
            <person name="Marletaz F."/>
            <person name="Cho S.-J."/>
            <person name="Edsinger-Gonzales E."/>
            <person name="Havlak P."/>
            <person name="Kuo D.-H."/>
            <person name="Larsson T."/>
            <person name="Lv J."/>
            <person name="Arendt D."/>
            <person name="Savage R."/>
            <person name="Osoegawa K."/>
            <person name="de Jong P."/>
            <person name="Lindberg D.R."/>
            <person name="Seaver E.C."/>
            <person name="Weisblat D.A."/>
            <person name="Putnam N.H."/>
            <person name="Grigoriev I.V."/>
            <person name="Rokhsar D.S."/>
        </authorList>
    </citation>
    <scope>NUCLEOTIDE SEQUENCE</scope>
</reference>
<comment type="cofactor">
    <cofactor evidence="8">
        <name>a divalent metal cation</name>
        <dbReference type="ChEBI" id="CHEBI:60240"/>
    </cofactor>
    <text evidence="8">Binds 2 divalent metal cations per subunit. Site 1 may preferentially bind zinc ions, while site 2 has a preference for magnesium and/or manganese ions.</text>
</comment>
<dbReference type="OMA" id="HPAFYPK"/>
<evidence type="ECO:0000256" key="7">
    <source>
        <dbReference type="PIRSR" id="PIRSR623088-3"/>
    </source>
</evidence>
<proteinExistence type="inferred from homology"/>
<dbReference type="GO" id="GO:0047555">
    <property type="term" value="F:3',5'-cyclic-GMP phosphodiesterase activity"/>
    <property type="evidence" value="ECO:0000318"/>
    <property type="project" value="GO_Central"/>
</dbReference>
<dbReference type="GO" id="GO:0097060">
    <property type="term" value="C:synaptic membrane"/>
    <property type="evidence" value="ECO:0000318"/>
    <property type="project" value="GO_Central"/>
</dbReference>
<dbReference type="InParanoid" id="T1G5C8"/>
<dbReference type="eggNOG" id="KOG3689">
    <property type="taxonomic scope" value="Eukaryota"/>
</dbReference>
<dbReference type="FunFam" id="1.10.1300.10:FF:000003">
    <property type="entry name" value="Phosphodiesterase"/>
    <property type="match status" value="1"/>
</dbReference>
<dbReference type="InterPro" id="IPR036971">
    <property type="entry name" value="PDEase_catalytic_dom_sf"/>
</dbReference>
<dbReference type="GO" id="GO:0010821">
    <property type="term" value="P:regulation of mitochondrion organization"/>
    <property type="evidence" value="ECO:0000318"/>
    <property type="project" value="GO_Central"/>
</dbReference>
<dbReference type="GO" id="GO:0019934">
    <property type="term" value="P:cGMP-mediated signaling"/>
    <property type="evidence" value="ECO:0000318"/>
    <property type="project" value="GO_Central"/>
</dbReference>
<dbReference type="GO" id="GO:0046069">
    <property type="term" value="P:cGMP catabolic process"/>
    <property type="evidence" value="ECO:0000318"/>
    <property type="project" value="GO_Central"/>
</dbReference>
<dbReference type="GO" id="GO:0005741">
    <property type="term" value="C:mitochondrial outer membrane"/>
    <property type="evidence" value="ECO:0000318"/>
    <property type="project" value="GO_Central"/>
</dbReference>
<keyword evidence="4 8" id="KW-0378">Hydrolase</keyword>
<feature type="binding site" evidence="6">
    <location>
        <position position="545"/>
    </location>
    <ligand>
        <name>AMP</name>
        <dbReference type="ChEBI" id="CHEBI:456215"/>
    </ligand>
</feature>
<dbReference type="FunCoup" id="T1G5C8">
    <property type="interactions" value="153"/>
</dbReference>
<dbReference type="PRINTS" id="PR00387">
    <property type="entry name" value="PDIESTERASE1"/>
</dbReference>
<dbReference type="STRING" id="6412.T1G5C8"/>
<dbReference type="InterPro" id="IPR003018">
    <property type="entry name" value="GAF"/>
</dbReference>
<dbReference type="Pfam" id="PF01590">
    <property type="entry name" value="GAF"/>
    <property type="match status" value="1"/>
</dbReference>
<evidence type="ECO:0000313" key="12">
    <source>
        <dbReference type="Proteomes" id="UP000015101"/>
    </source>
</evidence>
<feature type="domain" description="PDEase" evidence="9">
    <location>
        <begin position="265"/>
        <end position="575"/>
    </location>
</feature>
<dbReference type="CDD" id="cd00077">
    <property type="entry name" value="HDc"/>
    <property type="match status" value="1"/>
</dbReference>
<dbReference type="GO" id="GO:0010628">
    <property type="term" value="P:positive regulation of gene expression"/>
    <property type="evidence" value="ECO:0000318"/>
    <property type="project" value="GO_Central"/>
</dbReference>
<evidence type="ECO:0000259" key="9">
    <source>
        <dbReference type="PROSITE" id="PS51845"/>
    </source>
</evidence>
<name>T1G5C8_HELRO</name>
<accession>T1G5C8</accession>
<feature type="binding site" evidence="7">
    <location>
        <position position="384"/>
    </location>
    <ligand>
        <name>Zn(2+)</name>
        <dbReference type="ChEBI" id="CHEBI:29105"/>
        <label>2</label>
    </ligand>
</feature>
<feature type="binding site" evidence="7">
    <location>
        <position position="494"/>
    </location>
    <ligand>
        <name>Zn(2+)</name>
        <dbReference type="ChEBI" id="CHEBI:29105"/>
        <label>1</label>
    </ligand>
</feature>
<reference evidence="11" key="3">
    <citation type="submission" date="2015-06" db="UniProtKB">
        <authorList>
            <consortium name="EnsemblMetazoa"/>
        </authorList>
    </citation>
    <scope>IDENTIFICATION</scope>
</reference>
<evidence type="ECO:0000313" key="10">
    <source>
        <dbReference type="EMBL" id="ESN99733.1"/>
    </source>
</evidence>
<dbReference type="SMART" id="SM00471">
    <property type="entry name" value="HDc"/>
    <property type="match status" value="1"/>
</dbReference>
<dbReference type="GO" id="GO:0010754">
    <property type="term" value="P:negative regulation of cGMP-mediated signaling"/>
    <property type="evidence" value="ECO:0000318"/>
    <property type="project" value="GO_Central"/>
</dbReference>
<dbReference type="PROSITE" id="PS00126">
    <property type="entry name" value="PDEASE_I_1"/>
    <property type="match status" value="1"/>
</dbReference>
<dbReference type="SUPFAM" id="SSF109604">
    <property type="entry name" value="HD-domain/PDEase-like"/>
    <property type="match status" value="1"/>
</dbReference>
<evidence type="ECO:0000256" key="2">
    <source>
        <dbReference type="ARBA" id="ARBA00022535"/>
    </source>
</evidence>
<evidence type="ECO:0000256" key="1">
    <source>
        <dbReference type="ARBA" id="ARBA00007648"/>
    </source>
</evidence>
<protein>
    <recommendedName>
        <fullName evidence="8">Phosphodiesterase</fullName>
        <ecNumber evidence="8">3.1.4.-</ecNumber>
    </recommendedName>
</protein>
<dbReference type="Pfam" id="PF00233">
    <property type="entry name" value="PDEase_I"/>
    <property type="match status" value="1"/>
</dbReference>
<comment type="similarity">
    <text evidence="1 8">Belongs to the cyclic nucleotide phosphodiesterase family.</text>
</comment>
<dbReference type="EnsemblMetazoa" id="HelroT83989">
    <property type="protein sequence ID" value="HelroP83989"/>
    <property type="gene ID" value="HelroG83989"/>
</dbReference>
<gene>
    <name evidence="11" type="primary">20216275</name>
    <name evidence="10" type="ORF">HELRODRAFT_83989</name>
</gene>
<dbReference type="OrthoDB" id="295473at2759"/>
<dbReference type="AlphaFoldDB" id="T1G5C8"/>
<evidence type="ECO:0000256" key="8">
    <source>
        <dbReference type="RuleBase" id="RU363067"/>
    </source>
</evidence>
<feature type="active site" description="Proton donor" evidence="5">
    <location>
        <position position="343"/>
    </location>
</feature>
<dbReference type="Gene3D" id="3.30.450.40">
    <property type="match status" value="2"/>
</dbReference>
<dbReference type="GO" id="GO:0005743">
    <property type="term" value="C:mitochondrial inner membrane"/>
    <property type="evidence" value="ECO:0000318"/>
    <property type="project" value="GO_Central"/>
</dbReference>
<dbReference type="GO" id="GO:0046872">
    <property type="term" value="F:metal ion binding"/>
    <property type="evidence" value="ECO:0007669"/>
    <property type="project" value="UniProtKB-KW"/>
</dbReference>
<dbReference type="GO" id="GO:0141162">
    <property type="term" value="P:negative regulation of cAMP/PKA signal transduction"/>
    <property type="evidence" value="ECO:0000318"/>
    <property type="project" value="GO_Central"/>
</dbReference>
<keyword evidence="12" id="KW-1185">Reference proteome</keyword>
<feature type="binding site" evidence="7">
    <location>
        <position position="383"/>
    </location>
    <ligand>
        <name>Zn(2+)</name>
        <dbReference type="ChEBI" id="CHEBI:29105"/>
        <label>1</label>
    </ligand>
</feature>
<feature type="binding site" evidence="7">
    <location>
        <position position="347"/>
    </location>
    <ligand>
        <name>Zn(2+)</name>
        <dbReference type="ChEBI" id="CHEBI:29105"/>
        <label>1</label>
    </ligand>
</feature>
<dbReference type="GO" id="GO:0005634">
    <property type="term" value="C:nucleus"/>
    <property type="evidence" value="ECO:0000318"/>
    <property type="project" value="GO_Central"/>
</dbReference>
<dbReference type="InterPro" id="IPR002073">
    <property type="entry name" value="PDEase_catalytic_dom"/>
</dbReference>
<dbReference type="InterPro" id="IPR029016">
    <property type="entry name" value="GAF-like_dom_sf"/>
</dbReference>
<evidence type="ECO:0000256" key="6">
    <source>
        <dbReference type="PIRSR" id="PIRSR623088-2"/>
    </source>
</evidence>
<feature type="binding site" evidence="6">
    <location>
        <position position="384"/>
    </location>
    <ligand>
        <name>AMP</name>
        <dbReference type="ChEBI" id="CHEBI:456215"/>
    </ligand>
</feature>
<dbReference type="GO" id="GO:0005829">
    <property type="term" value="C:cytosol"/>
    <property type="evidence" value="ECO:0000318"/>
    <property type="project" value="GO_Central"/>
</dbReference>
<keyword evidence="2" id="KW-0140">cGMP</keyword>
<keyword evidence="3 7" id="KW-0479">Metal-binding</keyword>
<dbReference type="InterPro" id="IPR023088">
    <property type="entry name" value="PDEase"/>
</dbReference>
<dbReference type="EMBL" id="KB097070">
    <property type="protein sequence ID" value="ESN99733.1"/>
    <property type="molecule type" value="Genomic_DNA"/>
</dbReference>
<dbReference type="HOGENOM" id="CLU_006980_3_1_1"/>
<dbReference type="KEGG" id="hro:HELRODRAFT_83989"/>
<dbReference type="RefSeq" id="XP_009022047.1">
    <property type="nucleotide sequence ID" value="XM_009023799.1"/>
</dbReference>
<feature type="binding site" evidence="7">
    <location>
        <position position="384"/>
    </location>
    <ligand>
        <name>Zn(2+)</name>
        <dbReference type="ChEBI" id="CHEBI:29105"/>
        <label>1</label>
    </ligand>
</feature>
<dbReference type="GO" id="GO:0042803">
    <property type="term" value="F:protein homodimerization activity"/>
    <property type="evidence" value="ECO:0000318"/>
    <property type="project" value="GO_Central"/>
</dbReference>
<dbReference type="GO" id="GO:0005759">
    <property type="term" value="C:mitochondrial matrix"/>
    <property type="evidence" value="ECO:0000318"/>
    <property type="project" value="GO_Central"/>
</dbReference>
<evidence type="ECO:0000256" key="4">
    <source>
        <dbReference type="ARBA" id="ARBA00022801"/>
    </source>
</evidence>
<evidence type="ECO:0000313" key="11">
    <source>
        <dbReference type="EnsemblMetazoa" id="HelroP83989"/>
    </source>
</evidence>
<feature type="binding site" evidence="6">
    <location>
        <position position="494"/>
    </location>
    <ligand>
        <name>AMP</name>
        <dbReference type="ChEBI" id="CHEBI:456215"/>
    </ligand>
</feature>
<dbReference type="Gene3D" id="1.10.1300.10">
    <property type="entry name" value="3'5'-cyclic nucleotide phosphodiesterase, catalytic domain"/>
    <property type="match status" value="1"/>
</dbReference>
<dbReference type="EMBL" id="AMQM01005691">
    <property type="status" value="NOT_ANNOTATED_CDS"/>
    <property type="molecule type" value="Genomic_DNA"/>
</dbReference>
<dbReference type="InterPro" id="IPR023174">
    <property type="entry name" value="PDEase_CS"/>
</dbReference>
<dbReference type="GeneID" id="20216275"/>
<sequence>LEELQKYIPCKLRNSLCVPILCRVTGQVLAITCIVNKINGSSFTERDEMVIKHCFTYTAPVLHSAIVLQNERIVRNQTQVLLQVAKNLFRNLGDITTLLSKIMQEARNLTQAERCSVFLLDKETNELIAKVFDGDVSDPTIKVFRIAASLGIAGHVATTGEMLNINDTYSHPLFYKGVDEATGFKTRNILCFPIKNELGDVIGVAQLCNKLNGNNFNQIDENIAQAFSVYCCISIVHSLLYKKVTDSQHRSKLSNELMIYHMQVSQEEVSRLSKAPIQPPLLIHPDICKFSFIPRGIPPNLMPQTIISMFQDLGLISQYRIRMDTLAKFVLMTRKGYRDPPYHNWSHAFAVVHFCYLLLKNTHATSMIDSLEALALFVSCLCHDIDHRGTTNSYQVASGSVLAALYSSEGSVLERHHFAQTVCILNTEGCNILENLGQPEYRRALDLVQDIILATDLAQHLKKESQLKDMVKNYDATNSQHKLLLLCLLMTSCDLSDQAKSFENSKTIAERIYTEFFSQGDLERQIGRDPMEMMDRKKAIIPDLQISFLTSIALPVYRLFVCLCACVSVYLCVSV</sequence>
<evidence type="ECO:0000256" key="5">
    <source>
        <dbReference type="PIRSR" id="PIRSR623088-1"/>
    </source>
</evidence>
<dbReference type="EC" id="3.1.4.-" evidence="8"/>
<dbReference type="GO" id="GO:0004118">
    <property type="term" value="F:3',5'-cGMP-stimulated cyclic-nucleotide phosphodiesterase activity"/>
    <property type="evidence" value="ECO:0000318"/>
    <property type="project" value="GO_Central"/>
</dbReference>
<dbReference type="PROSITE" id="PS51845">
    <property type="entry name" value="PDEASE_I_2"/>
    <property type="match status" value="1"/>
</dbReference>
<dbReference type="FunFam" id="3.30.450.40:FF:000007">
    <property type="entry name" value="Phosphodiesterase"/>
    <property type="match status" value="1"/>
</dbReference>
<feature type="binding site" evidence="6">
    <location>
        <begin position="343"/>
        <end position="347"/>
    </location>
    <ligand>
        <name>AMP</name>
        <dbReference type="ChEBI" id="CHEBI:456215"/>
    </ligand>
</feature>
<organism evidence="11 12">
    <name type="scientific">Helobdella robusta</name>
    <name type="common">Californian leech</name>
    <dbReference type="NCBI Taxonomy" id="6412"/>
    <lineage>
        <taxon>Eukaryota</taxon>
        <taxon>Metazoa</taxon>
        <taxon>Spiralia</taxon>
        <taxon>Lophotrochozoa</taxon>
        <taxon>Annelida</taxon>
        <taxon>Clitellata</taxon>
        <taxon>Hirudinea</taxon>
        <taxon>Rhynchobdellida</taxon>
        <taxon>Glossiphoniidae</taxon>
        <taxon>Helobdella</taxon>
    </lineage>
</organism>
<dbReference type="PANTHER" id="PTHR11347">
    <property type="entry name" value="CYCLIC NUCLEOTIDE PHOSPHODIESTERASE"/>
    <property type="match status" value="1"/>
</dbReference>
<reference evidence="10 12" key="2">
    <citation type="journal article" date="2013" name="Nature">
        <title>Insights into bilaterian evolution from three spiralian genomes.</title>
        <authorList>
            <person name="Simakov O."/>
            <person name="Marletaz F."/>
            <person name="Cho S.J."/>
            <person name="Edsinger-Gonzales E."/>
            <person name="Havlak P."/>
            <person name="Hellsten U."/>
            <person name="Kuo D.H."/>
            <person name="Larsson T."/>
            <person name="Lv J."/>
            <person name="Arendt D."/>
            <person name="Savage R."/>
            <person name="Osoegawa K."/>
            <person name="de Jong P."/>
            <person name="Grimwood J."/>
            <person name="Chapman J.A."/>
            <person name="Shapiro H."/>
            <person name="Aerts A."/>
            <person name="Otillar R.P."/>
            <person name="Terry A.Y."/>
            <person name="Boore J.L."/>
            <person name="Grigoriev I.V."/>
            <person name="Lindberg D.R."/>
            <person name="Seaver E.C."/>
            <person name="Weisblat D.A."/>
            <person name="Putnam N.H."/>
            <person name="Rokhsar D.S."/>
        </authorList>
    </citation>
    <scope>NUCLEOTIDE SEQUENCE</scope>
</reference>
<dbReference type="Proteomes" id="UP000015101">
    <property type="component" value="Unassembled WGS sequence"/>
</dbReference>
<dbReference type="SMART" id="SM00065">
    <property type="entry name" value="GAF"/>
    <property type="match status" value="1"/>
</dbReference>
<dbReference type="GO" id="GO:0004115">
    <property type="term" value="F:3',5'-cyclic-AMP phosphodiesterase activity"/>
    <property type="evidence" value="ECO:0000318"/>
    <property type="project" value="GO_Central"/>
</dbReference>
<evidence type="ECO:0000256" key="3">
    <source>
        <dbReference type="ARBA" id="ARBA00022723"/>
    </source>
</evidence>
<dbReference type="SUPFAM" id="SSF55781">
    <property type="entry name" value="GAF domain-like"/>
    <property type="match status" value="2"/>
</dbReference>
<dbReference type="GO" id="GO:0048471">
    <property type="term" value="C:perinuclear region of cytoplasm"/>
    <property type="evidence" value="ECO:0000318"/>
    <property type="project" value="GO_Central"/>
</dbReference>